<dbReference type="GO" id="GO:0005509">
    <property type="term" value="F:calcium ion binding"/>
    <property type="evidence" value="ECO:0007669"/>
    <property type="project" value="InterPro"/>
</dbReference>
<evidence type="ECO:0000256" key="4">
    <source>
        <dbReference type="SAM" id="SignalP"/>
    </source>
</evidence>
<keyword evidence="2" id="KW-0378">Hydrolase</keyword>
<dbReference type="PANTHER" id="PTHR43037">
    <property type="entry name" value="UNNAMED PRODUCT-RELATED"/>
    <property type="match status" value="1"/>
</dbReference>
<dbReference type="InterPro" id="IPR003367">
    <property type="entry name" value="Thrombospondin_3-like_rpt"/>
</dbReference>
<feature type="signal peptide" evidence="4">
    <location>
        <begin position="1"/>
        <end position="27"/>
    </location>
</feature>
<dbReference type="InterPro" id="IPR013783">
    <property type="entry name" value="Ig-like_fold"/>
</dbReference>
<evidence type="ECO:0000256" key="2">
    <source>
        <dbReference type="ARBA" id="ARBA00022801"/>
    </source>
</evidence>
<protein>
    <submittedName>
        <fullName evidence="5">Poly(Hydroxyalkanoate) depolymerase family esterase</fullName>
    </submittedName>
</protein>
<dbReference type="Gene3D" id="4.10.1080.10">
    <property type="entry name" value="TSP type-3 repeat"/>
    <property type="match status" value="1"/>
</dbReference>
<evidence type="ECO:0000313" key="5">
    <source>
        <dbReference type="EMBL" id="MBB3167676.1"/>
    </source>
</evidence>
<name>A0A839UPG9_9GAMM</name>
<dbReference type="RefSeq" id="WP_246341122.1">
    <property type="nucleotide sequence ID" value="NZ_JACHXZ010000001.1"/>
</dbReference>
<dbReference type="InterPro" id="IPR010126">
    <property type="entry name" value="Esterase_phb"/>
</dbReference>
<keyword evidence="6" id="KW-1185">Reference proteome</keyword>
<dbReference type="InterPro" id="IPR029058">
    <property type="entry name" value="AB_hydrolase_fold"/>
</dbReference>
<dbReference type="AlphaFoldDB" id="A0A839UPG9"/>
<comment type="caution">
    <text evidence="5">The sequence shown here is derived from an EMBL/GenBank/DDBJ whole genome shotgun (WGS) entry which is preliminary data.</text>
</comment>
<dbReference type="Gene3D" id="3.40.50.1820">
    <property type="entry name" value="alpha/beta hydrolase"/>
    <property type="match status" value="1"/>
</dbReference>
<dbReference type="Pfam" id="PF10503">
    <property type="entry name" value="Esterase_PHB"/>
    <property type="match status" value="1"/>
</dbReference>
<keyword evidence="1 4" id="KW-0732">Signal</keyword>
<dbReference type="PANTHER" id="PTHR43037:SF1">
    <property type="entry name" value="BLL1128 PROTEIN"/>
    <property type="match status" value="1"/>
</dbReference>
<dbReference type="InterPro" id="IPR050955">
    <property type="entry name" value="Plant_Biomass_Hydrol_Est"/>
</dbReference>
<dbReference type="NCBIfam" id="TIGR01840">
    <property type="entry name" value="esterase_phb"/>
    <property type="match status" value="1"/>
</dbReference>
<gene>
    <name evidence="5" type="ORF">FHS30_000852</name>
</gene>
<organism evidence="5 6">
    <name type="scientific">Simiduia aestuariiviva</name>
    <dbReference type="NCBI Taxonomy" id="1510459"/>
    <lineage>
        <taxon>Bacteria</taxon>
        <taxon>Pseudomonadati</taxon>
        <taxon>Pseudomonadota</taxon>
        <taxon>Gammaproteobacteria</taxon>
        <taxon>Cellvibrionales</taxon>
        <taxon>Cellvibrionaceae</taxon>
        <taxon>Simiduia</taxon>
    </lineage>
</organism>
<dbReference type="SUPFAM" id="SSF103647">
    <property type="entry name" value="TSP type-3 repeat"/>
    <property type="match status" value="1"/>
</dbReference>
<dbReference type="SUPFAM" id="SSF53474">
    <property type="entry name" value="alpha/beta-Hydrolases"/>
    <property type="match status" value="2"/>
</dbReference>
<dbReference type="GO" id="GO:0007155">
    <property type="term" value="P:cell adhesion"/>
    <property type="evidence" value="ECO:0007669"/>
    <property type="project" value="InterPro"/>
</dbReference>
<accession>A0A839UPG9</accession>
<proteinExistence type="predicted"/>
<dbReference type="EMBL" id="JACHXZ010000001">
    <property type="protein sequence ID" value="MBB3167676.1"/>
    <property type="molecule type" value="Genomic_DNA"/>
</dbReference>
<feature type="region of interest" description="Disordered" evidence="3">
    <location>
        <begin position="567"/>
        <end position="647"/>
    </location>
</feature>
<dbReference type="Gene3D" id="2.60.40.10">
    <property type="entry name" value="Immunoglobulins"/>
    <property type="match status" value="2"/>
</dbReference>
<evidence type="ECO:0000313" key="6">
    <source>
        <dbReference type="Proteomes" id="UP000559987"/>
    </source>
</evidence>
<sequence length="714" mass="73693">MNNLLRAPSVALITLCTLLLMHLPAHAGSWQSNVAVGGFNRVHIYTPNSLSPIGSGKSLLIVLHGCTQSIDAYKTANLELAAEQYGMVVAVPDAMNKSGYSCWHYWDSTKSRNHKDYKNLISLATSLSSDSSRNIDADQVYIAGLSSGAAFANTTACLAPDVFAGMGISAGPSIGTSSSGAIGTCESANVTSRCNSYAGSFATHFATQIASIAHGDKDTTVDTCYNQQNANGMAGVYGVALQSGSQTLSEGNKTAQQFLWEDGRVSMLWLNNLDHSWSGGTGASGSYISSASINYASYLGEFFKNNNQRVSRNTAPTLSNVTAFANGNSLQVSGRATDLEGSVASVTVAIDDFDSSTPLITLSISTDGADNFSVSANNLADDLYQITVTATDNEGAVTSPATVLTQRVGPEPPATAPVIQSVNATLNGQCATVTGTVYDDNNNLSSVSVSFSNGTQMATLTGNQFSAEQCNLPGGQNTATVTATDSTSLSSQSSVSFTVDAGSTGNYNHHINAGHITWGDGYSACYLAFGTSAFTMREYSAGNNQCEWIADGEPSCNGPTQACSGASIEDADGDGIADSADNCPNAANTDQADNDGDGIGNACDSTPDGDPTPDADGDGVADAVDNCPATPNADQADNDGDGIGNVCDSTPDGEYQCTQTTASNYSHVQAGRATTSGGYAYAKGSGGYMGLYNTYYSSTLAQTAPNYFIIGNCP</sequence>
<evidence type="ECO:0000256" key="1">
    <source>
        <dbReference type="ARBA" id="ARBA00022729"/>
    </source>
</evidence>
<evidence type="ECO:0000256" key="3">
    <source>
        <dbReference type="SAM" id="MobiDB-lite"/>
    </source>
</evidence>
<dbReference type="GO" id="GO:0005576">
    <property type="term" value="C:extracellular region"/>
    <property type="evidence" value="ECO:0007669"/>
    <property type="project" value="InterPro"/>
</dbReference>
<dbReference type="InterPro" id="IPR028974">
    <property type="entry name" value="TSP_type-3_rpt"/>
</dbReference>
<dbReference type="Proteomes" id="UP000559987">
    <property type="component" value="Unassembled WGS sequence"/>
</dbReference>
<dbReference type="Pfam" id="PF02412">
    <property type="entry name" value="TSP_3"/>
    <property type="match status" value="2"/>
</dbReference>
<reference evidence="5 6" key="1">
    <citation type="submission" date="2020-08" db="EMBL/GenBank/DDBJ databases">
        <title>Genomic Encyclopedia of Type Strains, Phase III (KMG-III): the genomes of soil and plant-associated and newly described type strains.</title>
        <authorList>
            <person name="Whitman W."/>
        </authorList>
    </citation>
    <scope>NUCLEOTIDE SEQUENCE [LARGE SCALE GENOMIC DNA]</scope>
    <source>
        <strain evidence="5 6">CECT 8571</strain>
    </source>
</reference>
<feature type="chain" id="PRO_5032703025" evidence="4">
    <location>
        <begin position="28"/>
        <end position="714"/>
    </location>
</feature>
<dbReference type="GO" id="GO:0016787">
    <property type="term" value="F:hydrolase activity"/>
    <property type="evidence" value="ECO:0007669"/>
    <property type="project" value="UniProtKB-KW"/>
</dbReference>